<accession>A0ABU6YJI3</accession>
<name>A0ABU6YJI3_9FABA</name>
<reference evidence="1 2" key="1">
    <citation type="journal article" date="2023" name="Plants (Basel)">
        <title>Bridging the Gap: Combining Genomics and Transcriptomics Approaches to Understand Stylosanthes scabra, an Orphan Legume from the Brazilian Caatinga.</title>
        <authorList>
            <person name="Ferreira-Neto J.R.C."/>
            <person name="da Silva M.D."/>
            <person name="Binneck E."/>
            <person name="de Melo N.F."/>
            <person name="da Silva R.H."/>
            <person name="de Melo A.L.T.M."/>
            <person name="Pandolfi V."/>
            <person name="Bustamante F.O."/>
            <person name="Brasileiro-Vidal A.C."/>
            <person name="Benko-Iseppon A.M."/>
        </authorList>
    </citation>
    <scope>NUCLEOTIDE SEQUENCE [LARGE SCALE GENOMIC DNA]</scope>
    <source>
        <tissue evidence="1">Leaves</tissue>
    </source>
</reference>
<keyword evidence="2" id="KW-1185">Reference proteome</keyword>
<dbReference type="EMBL" id="JASCZI010242304">
    <property type="protein sequence ID" value="MED6210565.1"/>
    <property type="molecule type" value="Genomic_DNA"/>
</dbReference>
<evidence type="ECO:0000313" key="1">
    <source>
        <dbReference type="EMBL" id="MED6210565.1"/>
    </source>
</evidence>
<sequence length="147" mass="16963">MEKKNAGIVKRTQKTVEEEVIIGGWVCVLFREQLKKFVVGGYVKKKEGKVIGYKGQLVEVKSEKEAKIEGINVMVQFCFEEVCVKKEKLSIVVDDNKLVGWIQGKEEVPWELRFIRNKARGIKDLFLNIKLSCRENGKFNSIRGWID</sequence>
<dbReference type="Proteomes" id="UP001341840">
    <property type="component" value="Unassembled WGS sequence"/>
</dbReference>
<gene>
    <name evidence="1" type="ORF">PIB30_065282</name>
</gene>
<comment type="caution">
    <text evidence="1">The sequence shown here is derived from an EMBL/GenBank/DDBJ whole genome shotgun (WGS) entry which is preliminary data.</text>
</comment>
<organism evidence="1 2">
    <name type="scientific">Stylosanthes scabra</name>
    <dbReference type="NCBI Taxonomy" id="79078"/>
    <lineage>
        <taxon>Eukaryota</taxon>
        <taxon>Viridiplantae</taxon>
        <taxon>Streptophyta</taxon>
        <taxon>Embryophyta</taxon>
        <taxon>Tracheophyta</taxon>
        <taxon>Spermatophyta</taxon>
        <taxon>Magnoliopsida</taxon>
        <taxon>eudicotyledons</taxon>
        <taxon>Gunneridae</taxon>
        <taxon>Pentapetalae</taxon>
        <taxon>rosids</taxon>
        <taxon>fabids</taxon>
        <taxon>Fabales</taxon>
        <taxon>Fabaceae</taxon>
        <taxon>Papilionoideae</taxon>
        <taxon>50 kb inversion clade</taxon>
        <taxon>dalbergioids sensu lato</taxon>
        <taxon>Dalbergieae</taxon>
        <taxon>Pterocarpus clade</taxon>
        <taxon>Stylosanthes</taxon>
    </lineage>
</organism>
<evidence type="ECO:0000313" key="2">
    <source>
        <dbReference type="Proteomes" id="UP001341840"/>
    </source>
</evidence>
<protein>
    <submittedName>
        <fullName evidence="1">Uncharacterized protein</fullName>
    </submittedName>
</protein>
<proteinExistence type="predicted"/>